<organism evidence="1 2">
    <name type="scientific">Gigaspora margarita</name>
    <dbReference type="NCBI Taxonomy" id="4874"/>
    <lineage>
        <taxon>Eukaryota</taxon>
        <taxon>Fungi</taxon>
        <taxon>Fungi incertae sedis</taxon>
        <taxon>Mucoromycota</taxon>
        <taxon>Glomeromycotina</taxon>
        <taxon>Glomeromycetes</taxon>
        <taxon>Diversisporales</taxon>
        <taxon>Gigasporaceae</taxon>
        <taxon>Gigaspora</taxon>
    </lineage>
</organism>
<name>A0ABN7VIR4_GIGMA</name>
<feature type="non-terminal residue" evidence="1">
    <location>
        <position position="1"/>
    </location>
</feature>
<protein>
    <submittedName>
        <fullName evidence="1">30047_t:CDS:1</fullName>
    </submittedName>
</protein>
<dbReference type="EMBL" id="CAJVQB010015616">
    <property type="protein sequence ID" value="CAG8775549.1"/>
    <property type="molecule type" value="Genomic_DNA"/>
</dbReference>
<proteinExistence type="predicted"/>
<comment type="caution">
    <text evidence="1">The sequence shown here is derived from an EMBL/GenBank/DDBJ whole genome shotgun (WGS) entry which is preliminary data.</text>
</comment>
<gene>
    <name evidence="1" type="ORF">GMARGA_LOCUS19032</name>
</gene>
<keyword evidence="2" id="KW-1185">Reference proteome</keyword>
<evidence type="ECO:0000313" key="2">
    <source>
        <dbReference type="Proteomes" id="UP000789901"/>
    </source>
</evidence>
<sequence length="39" mass="4490">FPETYQNVPTKLTYWDSGKRKMVKEKELAGCNGKISTIK</sequence>
<reference evidence="1 2" key="1">
    <citation type="submission" date="2021-06" db="EMBL/GenBank/DDBJ databases">
        <authorList>
            <person name="Kallberg Y."/>
            <person name="Tangrot J."/>
            <person name="Rosling A."/>
        </authorList>
    </citation>
    <scope>NUCLEOTIDE SEQUENCE [LARGE SCALE GENOMIC DNA]</scope>
    <source>
        <strain evidence="1 2">120-4 pot B 10/14</strain>
    </source>
</reference>
<dbReference type="Proteomes" id="UP000789901">
    <property type="component" value="Unassembled WGS sequence"/>
</dbReference>
<evidence type="ECO:0000313" key="1">
    <source>
        <dbReference type="EMBL" id="CAG8775549.1"/>
    </source>
</evidence>
<accession>A0ABN7VIR4</accession>